<sequence>MIRHDVAQKYKKEELELLKNEEMVKKAIEYTNKKIKQMEDELLPFENKRKNIRPKFEIYVTKRQSNSEPCVIERVEYEGDLHRAGDSLMKFMFAKRQHAVQVNELQIISKCQMLQMPFNLQMKIKQLDLFTNVSSMIEIIKPIIDESSFPCEKLKIDLDSNDIQKLDLEFISHFKTLVIEGTADLTLQFIQNIPNQIVHFQMDSDFSESPDLINLIRNWVTISKPIGTCFTFHCDQEESDLIQILNNVRDQIEGAIAGNKSVNIPIRNSTVLQVSYDDYENEFFIKMAVVSFK</sequence>
<keyword evidence="1" id="KW-1185">Reference proteome</keyword>
<proteinExistence type="predicted"/>
<organism evidence="1 2">
    <name type="scientific">Caenorhabditis tropicalis</name>
    <dbReference type="NCBI Taxonomy" id="1561998"/>
    <lineage>
        <taxon>Eukaryota</taxon>
        <taxon>Metazoa</taxon>
        <taxon>Ecdysozoa</taxon>
        <taxon>Nematoda</taxon>
        <taxon>Chromadorea</taxon>
        <taxon>Rhabditida</taxon>
        <taxon>Rhabditina</taxon>
        <taxon>Rhabditomorpha</taxon>
        <taxon>Rhabditoidea</taxon>
        <taxon>Rhabditidae</taxon>
        <taxon>Peloderinae</taxon>
        <taxon>Caenorhabditis</taxon>
    </lineage>
</organism>
<evidence type="ECO:0000313" key="1">
    <source>
        <dbReference type="Proteomes" id="UP000095282"/>
    </source>
</evidence>
<dbReference type="Pfam" id="PF12078">
    <property type="entry name" value="DUF3557"/>
    <property type="match status" value="1"/>
</dbReference>
<dbReference type="InterPro" id="IPR021942">
    <property type="entry name" value="DUF3557"/>
</dbReference>
<dbReference type="Proteomes" id="UP000095282">
    <property type="component" value="Unplaced"/>
</dbReference>
<dbReference type="WBParaSite" id="Csp11.Scaffold564.g4054.t2">
    <property type="protein sequence ID" value="Csp11.Scaffold564.g4054.t2"/>
    <property type="gene ID" value="Csp11.Scaffold564.g4054"/>
</dbReference>
<dbReference type="eggNOG" id="ENOG502TJKE">
    <property type="taxonomic scope" value="Eukaryota"/>
</dbReference>
<dbReference type="AlphaFoldDB" id="A0A1I7TAL0"/>
<reference evidence="2" key="1">
    <citation type="submission" date="2016-11" db="UniProtKB">
        <authorList>
            <consortium name="WormBaseParasite"/>
        </authorList>
    </citation>
    <scope>IDENTIFICATION</scope>
</reference>
<accession>A0A1I7TAL0</accession>
<protein>
    <submittedName>
        <fullName evidence="2">FBA_2 domain-containing protein</fullName>
    </submittedName>
</protein>
<dbReference type="PANTHER" id="PTHR31379:SF1">
    <property type="entry name" value="F-BOX C PROTEIN-RELATED"/>
    <property type="match status" value="1"/>
</dbReference>
<dbReference type="PANTHER" id="PTHR31379">
    <property type="entry name" value="F-BOX C PROTEIN-RELATED-RELATED"/>
    <property type="match status" value="1"/>
</dbReference>
<evidence type="ECO:0000313" key="2">
    <source>
        <dbReference type="WBParaSite" id="Csp11.Scaffold564.g4054.t2"/>
    </source>
</evidence>
<name>A0A1I7TAL0_9PELO</name>